<evidence type="ECO:0000256" key="1">
    <source>
        <dbReference type="SAM" id="Phobius"/>
    </source>
</evidence>
<dbReference type="AlphaFoldDB" id="A0A2T3ZGQ2"/>
<reference evidence="2 3" key="1">
    <citation type="submission" date="2016-07" db="EMBL/GenBank/DDBJ databases">
        <title>Multiple horizontal gene transfer events from other fungi enriched the ability of initially mycotrophic Trichoderma (Ascomycota) to feed on dead plant biomass.</title>
        <authorList>
            <consortium name="DOE Joint Genome Institute"/>
            <person name="Aerts A."/>
            <person name="Atanasova L."/>
            <person name="Chenthamara K."/>
            <person name="Zhang J."/>
            <person name="Grujic M."/>
            <person name="Henrissat B."/>
            <person name="Kuo A."/>
            <person name="Salamov A."/>
            <person name="Lipzen A."/>
            <person name="Labutti K."/>
            <person name="Barry K."/>
            <person name="Miao Y."/>
            <person name="Rahimi M.J."/>
            <person name="Shen Q."/>
            <person name="Grigoriev I.V."/>
            <person name="Kubicek C.P."/>
            <person name="Druzhinina I.S."/>
        </authorList>
    </citation>
    <scope>NUCLEOTIDE SEQUENCE [LARGE SCALE GENOMIC DNA]</scope>
    <source>
        <strain evidence="2 3">CBS 433.97</strain>
    </source>
</reference>
<sequence>MGTGTGTGLYYLLSYWRLRFFGHRIWVIWTTGLLVFWSFFFSAVRRQHGMEMVWYMGSQPTGKKRGCCYRATDTGLFIGFEVVILISLIRELRCEDVEVVVHSSSRKSIFFDPKA</sequence>
<keyword evidence="1" id="KW-1133">Transmembrane helix</keyword>
<evidence type="ECO:0008006" key="4">
    <source>
        <dbReference type="Google" id="ProtNLM"/>
    </source>
</evidence>
<accession>A0A2T3ZGQ2</accession>
<evidence type="ECO:0000313" key="2">
    <source>
        <dbReference type="EMBL" id="PTB43984.1"/>
    </source>
</evidence>
<dbReference type="EMBL" id="KZ679258">
    <property type="protein sequence ID" value="PTB43984.1"/>
    <property type="molecule type" value="Genomic_DNA"/>
</dbReference>
<evidence type="ECO:0000313" key="3">
    <source>
        <dbReference type="Proteomes" id="UP000240493"/>
    </source>
</evidence>
<keyword evidence="1" id="KW-0812">Transmembrane</keyword>
<organism evidence="2 3">
    <name type="scientific">Trichoderma asperellum (strain ATCC 204424 / CBS 433.97 / NBRC 101777)</name>
    <dbReference type="NCBI Taxonomy" id="1042311"/>
    <lineage>
        <taxon>Eukaryota</taxon>
        <taxon>Fungi</taxon>
        <taxon>Dikarya</taxon>
        <taxon>Ascomycota</taxon>
        <taxon>Pezizomycotina</taxon>
        <taxon>Sordariomycetes</taxon>
        <taxon>Hypocreomycetidae</taxon>
        <taxon>Hypocreales</taxon>
        <taxon>Hypocreaceae</taxon>
        <taxon>Trichoderma</taxon>
    </lineage>
</organism>
<keyword evidence="3" id="KW-1185">Reference proteome</keyword>
<proteinExistence type="predicted"/>
<protein>
    <recommendedName>
        <fullName evidence="4">Transmembrane protein</fullName>
    </recommendedName>
</protein>
<dbReference type="Proteomes" id="UP000240493">
    <property type="component" value="Unassembled WGS sequence"/>
</dbReference>
<keyword evidence="1" id="KW-0472">Membrane</keyword>
<feature type="transmembrane region" description="Helical" evidence="1">
    <location>
        <begin position="25"/>
        <end position="44"/>
    </location>
</feature>
<name>A0A2T3ZGQ2_TRIA4</name>
<gene>
    <name evidence="2" type="ORF">M441DRAFT_338507</name>
</gene>